<dbReference type="InterPro" id="IPR017224">
    <property type="entry name" value="Opine_Oxase_asu/HCN_bsu"/>
</dbReference>
<organism evidence="3 4">
    <name type="scientific">Massilia violaceinigra</name>
    <dbReference type="NCBI Taxonomy" id="2045208"/>
    <lineage>
        <taxon>Bacteria</taxon>
        <taxon>Pseudomonadati</taxon>
        <taxon>Pseudomonadota</taxon>
        <taxon>Betaproteobacteria</taxon>
        <taxon>Burkholderiales</taxon>
        <taxon>Oxalobacteraceae</taxon>
        <taxon>Telluria group</taxon>
        <taxon>Massilia</taxon>
    </lineage>
</organism>
<dbReference type="Gene3D" id="3.50.50.60">
    <property type="entry name" value="FAD/NAD(P)-binding domain"/>
    <property type="match status" value="2"/>
</dbReference>
<dbReference type="SUPFAM" id="SSF51905">
    <property type="entry name" value="FAD/NAD(P)-binding domain"/>
    <property type="match status" value="1"/>
</dbReference>
<dbReference type="RefSeq" id="WP_099876251.1">
    <property type="nucleotide sequence ID" value="NZ_CP024608.1"/>
</dbReference>
<dbReference type="PANTHER" id="PTHR42949:SF3">
    <property type="entry name" value="ANAEROBIC GLYCEROL-3-PHOSPHATE DEHYDROGENASE SUBUNIT B"/>
    <property type="match status" value="1"/>
</dbReference>
<name>A0A2D2DM11_9BURK</name>
<dbReference type="EMBL" id="CP024608">
    <property type="protein sequence ID" value="ATQ76005.1"/>
    <property type="molecule type" value="Genomic_DNA"/>
</dbReference>
<dbReference type="GO" id="GO:0016491">
    <property type="term" value="F:oxidoreductase activity"/>
    <property type="evidence" value="ECO:0007669"/>
    <property type="project" value="UniProtKB-KW"/>
</dbReference>
<dbReference type="PIRSF" id="PIRSF037495">
    <property type="entry name" value="Opine_OX_OoxA/HcnB"/>
    <property type="match status" value="1"/>
</dbReference>
<dbReference type="Pfam" id="PF07992">
    <property type="entry name" value="Pyr_redox_2"/>
    <property type="match status" value="1"/>
</dbReference>
<accession>A0A2D2DM11</accession>
<dbReference type="InterPro" id="IPR041854">
    <property type="entry name" value="BFD-like_2Fe2S-bd_dom_sf"/>
</dbReference>
<dbReference type="InterPro" id="IPR051691">
    <property type="entry name" value="Metab_Enz_Cyan_OpOx_G3PDH"/>
</dbReference>
<dbReference type="KEGG" id="mass:CR152_16775"/>
<keyword evidence="1" id="KW-0560">Oxidoreductase</keyword>
<gene>
    <name evidence="3" type="ORF">CR152_16775</name>
</gene>
<evidence type="ECO:0000259" key="2">
    <source>
        <dbReference type="Pfam" id="PF07992"/>
    </source>
</evidence>
<dbReference type="PANTHER" id="PTHR42949">
    <property type="entry name" value="ANAEROBIC GLYCEROL-3-PHOSPHATE DEHYDROGENASE SUBUNIT B"/>
    <property type="match status" value="1"/>
</dbReference>
<dbReference type="Gene3D" id="1.10.10.1100">
    <property type="entry name" value="BFD-like [2Fe-2S]-binding domain"/>
    <property type="match status" value="1"/>
</dbReference>
<keyword evidence="4" id="KW-1185">Reference proteome</keyword>
<feature type="domain" description="FAD/NAD(P)-binding" evidence="2">
    <location>
        <begin position="5"/>
        <end position="298"/>
    </location>
</feature>
<dbReference type="OrthoDB" id="9801699at2"/>
<dbReference type="Proteomes" id="UP000229897">
    <property type="component" value="Chromosome"/>
</dbReference>
<dbReference type="InterPro" id="IPR023753">
    <property type="entry name" value="FAD/NAD-binding_dom"/>
</dbReference>
<evidence type="ECO:0000313" key="3">
    <source>
        <dbReference type="EMBL" id="ATQ76005.1"/>
    </source>
</evidence>
<evidence type="ECO:0000256" key="1">
    <source>
        <dbReference type="ARBA" id="ARBA00023002"/>
    </source>
</evidence>
<protein>
    <submittedName>
        <fullName evidence="3">FAD/NAD(P)-binding oxidoreductase</fullName>
    </submittedName>
</protein>
<reference evidence="3" key="1">
    <citation type="submission" date="2017-10" db="EMBL/GenBank/DDBJ databases">
        <title>Massilia psychrophilum sp. nov., a novel purple-pigmented bacterium isolated from Tianshan glacier, Xinjiang Municipality, China.</title>
        <authorList>
            <person name="Wang H."/>
        </authorList>
    </citation>
    <scope>NUCLEOTIDE SEQUENCE [LARGE SCALE GENOMIC DNA]</scope>
    <source>
        <strain evidence="3">B2</strain>
    </source>
</reference>
<dbReference type="PRINTS" id="PR00469">
    <property type="entry name" value="PNDRDTASEII"/>
</dbReference>
<dbReference type="InterPro" id="IPR036188">
    <property type="entry name" value="FAD/NAD-bd_sf"/>
</dbReference>
<dbReference type="PRINTS" id="PR00368">
    <property type="entry name" value="FADPNR"/>
</dbReference>
<dbReference type="AlphaFoldDB" id="A0A2D2DM11"/>
<sequence length="435" mass="44702">MSAPVIVLGAGPAGLAAAEAASASGQSVLLIDENSAPGGQIWRGGPQRWRDERASRLWEALRARAHVTMLGGARVVAPAGPRALLLEAADGALTQPWEKVIVCSGARELLLPFPGWTLPGVTGAGGLQALIKGGMPVAGKRVVVAGTGPLLLAVAATVREHGGEVVALVEHRGSGDLARFAAKLALSHHGKLLQSLQLAARLRGVPYLRGASVLAAEGSGRIERVLLRQRGREKAIDCDFLACGFGLTPSLELAALFGCAVEQGRVGVDGAQRTSVQGVWAAGESTGIGGVDKALAEGRIAGLDVVGGAPNASDLRARGTAQAFSALLAQSFAPLPSLRAMCTGSTIVCRCEDVLAADLAPHTGWRSAKLQTRAGMGPCQGRVCGTACTFLYGWEAPGLRQPVFPASAATLALPQTLRVDTVARAHPESPQQQTN</sequence>
<evidence type="ECO:0000313" key="4">
    <source>
        <dbReference type="Proteomes" id="UP000229897"/>
    </source>
</evidence>
<proteinExistence type="predicted"/>